<sequence>MEKEMKKVFNSRRPVGQQNKLFSMTKSSEVTVDK</sequence>
<feature type="compositionally biased region" description="Polar residues" evidence="1">
    <location>
        <begin position="16"/>
        <end position="34"/>
    </location>
</feature>
<dbReference type="EMBL" id="AC150244">
    <property type="protein sequence ID" value="ABD32391.1"/>
    <property type="molecule type" value="Genomic_DNA"/>
</dbReference>
<proteinExistence type="predicted"/>
<evidence type="ECO:0000313" key="2">
    <source>
        <dbReference type="EMBL" id="ABD32391.1"/>
    </source>
</evidence>
<name>Q2HTM5_MEDTR</name>
<dbReference type="AlphaFoldDB" id="Q2HTM5"/>
<reference evidence="2" key="1">
    <citation type="submission" date="2004-08" db="EMBL/GenBank/DDBJ databases">
        <authorList>
            <person name="Town C.D."/>
        </authorList>
    </citation>
    <scope>NUCLEOTIDE SEQUENCE</scope>
</reference>
<feature type="region of interest" description="Disordered" evidence="1">
    <location>
        <begin position="1"/>
        <end position="34"/>
    </location>
</feature>
<protein>
    <submittedName>
        <fullName evidence="2">Uncharacterized protein</fullName>
    </submittedName>
</protein>
<evidence type="ECO:0000256" key="1">
    <source>
        <dbReference type="SAM" id="MobiDB-lite"/>
    </source>
</evidence>
<gene>
    <name evidence="2" type="ORF">MtrDRAFT_AC150244g18v2</name>
</gene>
<reference evidence="2" key="2">
    <citation type="submission" date="2007-03" db="EMBL/GenBank/DDBJ databases">
        <authorList>
            <consortium name="The International Medicago Genome Annotation Group"/>
        </authorList>
    </citation>
    <scope>NUCLEOTIDE SEQUENCE</scope>
</reference>
<organism evidence="2">
    <name type="scientific">Medicago truncatula</name>
    <name type="common">Barrel medic</name>
    <name type="synonym">Medicago tribuloides</name>
    <dbReference type="NCBI Taxonomy" id="3880"/>
    <lineage>
        <taxon>Eukaryota</taxon>
        <taxon>Viridiplantae</taxon>
        <taxon>Streptophyta</taxon>
        <taxon>Embryophyta</taxon>
        <taxon>Tracheophyta</taxon>
        <taxon>Spermatophyta</taxon>
        <taxon>Magnoliopsida</taxon>
        <taxon>eudicotyledons</taxon>
        <taxon>Gunneridae</taxon>
        <taxon>Pentapetalae</taxon>
        <taxon>rosids</taxon>
        <taxon>fabids</taxon>
        <taxon>Fabales</taxon>
        <taxon>Fabaceae</taxon>
        <taxon>Papilionoideae</taxon>
        <taxon>50 kb inversion clade</taxon>
        <taxon>NPAAA clade</taxon>
        <taxon>Hologalegina</taxon>
        <taxon>IRL clade</taxon>
        <taxon>Trifolieae</taxon>
        <taxon>Medicago</taxon>
    </lineage>
</organism>
<accession>Q2HTM5</accession>